<evidence type="ECO:0000256" key="2">
    <source>
        <dbReference type="ARBA" id="ARBA00022723"/>
    </source>
</evidence>
<evidence type="ECO:0000256" key="7">
    <source>
        <dbReference type="SAM" id="MobiDB-lite"/>
    </source>
</evidence>
<feature type="domain" description="C2H2-type" evidence="8">
    <location>
        <begin position="437"/>
        <end position="464"/>
    </location>
</feature>
<dbReference type="EMBL" id="APCN01002617">
    <property type="status" value="NOT_ANNOTATED_CDS"/>
    <property type="molecule type" value="Genomic_DNA"/>
</dbReference>
<dbReference type="FunFam" id="3.30.160.60:FF:000446">
    <property type="entry name" value="Zinc finger protein"/>
    <property type="match status" value="1"/>
</dbReference>
<dbReference type="AlphaFoldDB" id="A0A182I841"/>
<dbReference type="GO" id="GO:0005634">
    <property type="term" value="C:nucleus"/>
    <property type="evidence" value="ECO:0007669"/>
    <property type="project" value="InterPro"/>
</dbReference>
<dbReference type="PROSITE" id="PS50157">
    <property type="entry name" value="ZINC_FINGER_C2H2_2"/>
    <property type="match status" value="5"/>
</dbReference>
<name>A0A182I841_ANOAR</name>
<dbReference type="InterPro" id="IPR036236">
    <property type="entry name" value="Znf_C2H2_sf"/>
</dbReference>
<feature type="compositionally biased region" description="Polar residues" evidence="7">
    <location>
        <begin position="219"/>
        <end position="232"/>
    </location>
</feature>
<evidence type="ECO:0000256" key="1">
    <source>
        <dbReference type="ARBA" id="ARBA00004123"/>
    </source>
</evidence>
<dbReference type="Gene3D" id="3.30.160.60">
    <property type="entry name" value="Classic Zinc Finger"/>
    <property type="match status" value="5"/>
</dbReference>
<dbReference type="Pfam" id="PF13912">
    <property type="entry name" value="zf-C2H2_6"/>
    <property type="match status" value="1"/>
</dbReference>
<dbReference type="VEuPathDB" id="VectorBase:AARA009751"/>
<feature type="domain" description="C2H2-type" evidence="8">
    <location>
        <begin position="382"/>
        <end position="409"/>
    </location>
</feature>
<evidence type="ECO:0000313" key="10">
    <source>
        <dbReference type="Proteomes" id="UP000075840"/>
    </source>
</evidence>
<keyword evidence="3" id="KW-0677">Repeat</keyword>
<keyword evidence="10" id="KW-1185">Reference proteome</keyword>
<dbReference type="InterPro" id="IPR013087">
    <property type="entry name" value="Znf_C2H2_type"/>
</dbReference>
<evidence type="ECO:0000259" key="8">
    <source>
        <dbReference type="PROSITE" id="PS50157"/>
    </source>
</evidence>
<reference evidence="9" key="1">
    <citation type="submission" date="2022-08" db="UniProtKB">
        <authorList>
            <consortium name="EnsemblMetazoa"/>
        </authorList>
    </citation>
    <scope>IDENTIFICATION</scope>
    <source>
        <strain evidence="9">Dongola</strain>
    </source>
</reference>
<dbReference type="InterPro" id="IPR012934">
    <property type="entry name" value="Znf_AD"/>
</dbReference>
<evidence type="ECO:0000313" key="9">
    <source>
        <dbReference type="EnsemblMetazoa" id="AARA009751-PA"/>
    </source>
</evidence>
<keyword evidence="2" id="KW-0479">Metal-binding</keyword>
<dbReference type="SMART" id="SM00355">
    <property type="entry name" value="ZnF_C2H2"/>
    <property type="match status" value="7"/>
</dbReference>
<dbReference type="EnsemblMetazoa" id="AARA009751-RA">
    <property type="protein sequence ID" value="AARA009751-PA"/>
    <property type="gene ID" value="AARA009751"/>
</dbReference>
<accession>A0A182I841</accession>
<comment type="subcellular location">
    <subcellularLocation>
        <location evidence="1">Nucleus</location>
    </subcellularLocation>
</comment>
<proteinExistence type="predicted"/>
<evidence type="ECO:0000256" key="4">
    <source>
        <dbReference type="ARBA" id="ARBA00022771"/>
    </source>
</evidence>
<evidence type="ECO:0000256" key="3">
    <source>
        <dbReference type="ARBA" id="ARBA00022737"/>
    </source>
</evidence>
<dbReference type="GO" id="GO:0000981">
    <property type="term" value="F:DNA-binding transcription factor activity, RNA polymerase II-specific"/>
    <property type="evidence" value="ECO:0007669"/>
    <property type="project" value="TreeGrafter"/>
</dbReference>
<evidence type="ECO:0000256" key="5">
    <source>
        <dbReference type="ARBA" id="ARBA00022833"/>
    </source>
</evidence>
<keyword evidence="5" id="KW-0862">Zinc</keyword>
<dbReference type="Pfam" id="PF13894">
    <property type="entry name" value="zf-C2H2_4"/>
    <property type="match status" value="1"/>
</dbReference>
<dbReference type="Proteomes" id="UP000075840">
    <property type="component" value="Unassembled WGS sequence"/>
</dbReference>
<evidence type="ECO:0000256" key="6">
    <source>
        <dbReference type="ARBA" id="ARBA00023242"/>
    </source>
</evidence>
<feature type="domain" description="C2H2-type" evidence="8">
    <location>
        <begin position="339"/>
        <end position="366"/>
    </location>
</feature>
<dbReference type="GO" id="GO:0008270">
    <property type="term" value="F:zinc ion binding"/>
    <property type="evidence" value="ECO:0007669"/>
    <property type="project" value="UniProtKB-KW"/>
</dbReference>
<feature type="domain" description="C2H2-type" evidence="8">
    <location>
        <begin position="410"/>
        <end position="437"/>
    </location>
</feature>
<keyword evidence="6" id="KW-0539">Nucleus</keyword>
<dbReference type="PANTHER" id="PTHR23226:SF416">
    <property type="entry name" value="FI01424P"/>
    <property type="match status" value="1"/>
</dbReference>
<dbReference type="PANTHER" id="PTHR23226">
    <property type="entry name" value="ZINC FINGER AND SCAN DOMAIN-CONTAINING"/>
    <property type="match status" value="1"/>
</dbReference>
<keyword evidence="4" id="KW-0863">Zinc-finger</keyword>
<feature type="domain" description="C2H2-type" evidence="8">
    <location>
        <begin position="466"/>
        <end position="493"/>
    </location>
</feature>
<dbReference type="GO" id="GO:0000978">
    <property type="term" value="F:RNA polymerase II cis-regulatory region sequence-specific DNA binding"/>
    <property type="evidence" value="ECO:0007669"/>
    <property type="project" value="TreeGrafter"/>
</dbReference>
<protein>
    <recommendedName>
        <fullName evidence="8">C2H2-type domain-containing protein</fullName>
    </recommendedName>
</protein>
<organism evidence="9 10">
    <name type="scientific">Anopheles arabiensis</name>
    <name type="common">Mosquito</name>
    <dbReference type="NCBI Taxonomy" id="7173"/>
    <lineage>
        <taxon>Eukaryota</taxon>
        <taxon>Metazoa</taxon>
        <taxon>Ecdysozoa</taxon>
        <taxon>Arthropoda</taxon>
        <taxon>Hexapoda</taxon>
        <taxon>Insecta</taxon>
        <taxon>Pterygota</taxon>
        <taxon>Neoptera</taxon>
        <taxon>Endopterygota</taxon>
        <taxon>Diptera</taxon>
        <taxon>Nematocera</taxon>
        <taxon>Culicoidea</taxon>
        <taxon>Culicidae</taxon>
        <taxon>Anophelinae</taxon>
        <taxon>Anopheles</taxon>
    </lineage>
</organism>
<dbReference type="VEuPathDB" id="VectorBase:AARA21_008101"/>
<sequence length="606" mass="68931">MDGSQEELNLEFNIIDNIIESAVGDLLLKDNNSVHYEYSAPLPLLLPLCRFCACENTQMMHISDVHQQIINDLRIPGIHETSVCTNICGSCNRFLEEFCKFRSVCEEGQKRLATLLSGRHVVSNYLKPEFTKRDLLPAQLNEPFDHNIRSELMLNSVEIVQTSAGYDASEAVRDAVNLDTTCKLSPSVEDTSPITLHIAVIEQPDISDQTNGEPEHSINQETGVESNHSSECGSELQETHESNHVQICEETNLSEYFENVENINNAQRFDAVIEEKSNDTIVNRKRSQKTEARRRVVDGRLEWVCLDCEQVFPSCLQLKKHRRNCELVGSKTSKRFATLGCDICGETMSTESALTMHKRKHETKVKRPPALKPLPSPNLEPVFCDVCGHASKSKRALRLHRITHSNDKQVECHVCGKRFKRRRTLRIHLEGHSGQKYECEVCGKQFLTTVTLRNHAKTHRNSDAMHECTVCQRPFAHPNQLQKHMMTHTGEYPYVCEICNAMFRTLGRYNRHMQRGHVLPESLNVIEQTETNSWDDLIEYQPESMLSDTLDETRSDVMLGMGESSSDTSLPDVLSNYASDHQPFDQAPGEFAVQRVEPIYAFIDCN</sequence>
<dbReference type="SMART" id="SM00868">
    <property type="entry name" value="zf-AD"/>
    <property type="match status" value="1"/>
</dbReference>
<dbReference type="SUPFAM" id="SSF57667">
    <property type="entry name" value="beta-beta-alpha zinc fingers"/>
    <property type="match status" value="3"/>
</dbReference>
<feature type="region of interest" description="Disordered" evidence="7">
    <location>
        <begin position="205"/>
        <end position="236"/>
    </location>
</feature>
<dbReference type="PROSITE" id="PS00028">
    <property type="entry name" value="ZINC_FINGER_C2H2_1"/>
    <property type="match status" value="5"/>
</dbReference>
<dbReference type="Pfam" id="PF00096">
    <property type="entry name" value="zf-C2H2"/>
    <property type="match status" value="3"/>
</dbReference>